<dbReference type="PANTHER" id="PTHR35526:SF3">
    <property type="entry name" value="ANTI-SIGMA-F FACTOR RSBW"/>
    <property type="match status" value="1"/>
</dbReference>
<comment type="caution">
    <text evidence="3">The sequence shown here is derived from an EMBL/GenBank/DDBJ whole genome shotgun (WGS) entry which is preliminary data.</text>
</comment>
<reference evidence="3 4" key="1">
    <citation type="submission" date="2017-11" db="EMBL/GenBank/DDBJ databases">
        <title>Genome-resolved metagenomics identifies genetic mobility, metabolic interactions, and unexpected diversity in perchlorate-reducing communities.</title>
        <authorList>
            <person name="Barnum T.P."/>
            <person name="Figueroa I.A."/>
            <person name="Carlstrom C.I."/>
            <person name="Lucas L.N."/>
            <person name="Engelbrektson A.L."/>
            <person name="Coates J.D."/>
        </authorList>
    </citation>
    <scope>NUCLEOTIDE SEQUENCE [LARGE SCALE GENOMIC DNA]</scope>
    <source>
        <strain evidence="3">BM706</strain>
    </source>
</reference>
<protein>
    <recommendedName>
        <fullName evidence="2">Histidine kinase/HSP90-like ATPase domain-containing protein</fullName>
    </recommendedName>
</protein>
<evidence type="ECO:0000259" key="2">
    <source>
        <dbReference type="Pfam" id="PF13581"/>
    </source>
</evidence>
<dbReference type="GO" id="GO:0004674">
    <property type="term" value="F:protein serine/threonine kinase activity"/>
    <property type="evidence" value="ECO:0007669"/>
    <property type="project" value="UniProtKB-KW"/>
</dbReference>
<evidence type="ECO:0000313" key="3">
    <source>
        <dbReference type="EMBL" id="PLX18665.1"/>
    </source>
</evidence>
<dbReference type="PANTHER" id="PTHR35526">
    <property type="entry name" value="ANTI-SIGMA-F FACTOR RSBW-RELATED"/>
    <property type="match status" value="1"/>
</dbReference>
<dbReference type="InterPro" id="IPR036890">
    <property type="entry name" value="HATPase_C_sf"/>
</dbReference>
<gene>
    <name evidence="3" type="ORF">C0601_04160</name>
</gene>
<keyword evidence="1" id="KW-0808">Transferase</keyword>
<keyword evidence="1" id="KW-0418">Kinase</keyword>
<dbReference type="InterPro" id="IPR003594">
    <property type="entry name" value="HATPase_dom"/>
</dbReference>
<dbReference type="EMBL" id="PKTG01000055">
    <property type="protein sequence ID" value="PLX18665.1"/>
    <property type="molecule type" value="Genomic_DNA"/>
</dbReference>
<dbReference type="Gene3D" id="3.30.565.10">
    <property type="entry name" value="Histidine kinase-like ATPase, C-terminal domain"/>
    <property type="match status" value="1"/>
</dbReference>
<proteinExistence type="predicted"/>
<sequence length="152" mass="17090">MIKFNINNEFVFPSQKPYITILFKVVEDIGNALKKINNVNQRLIGADIDFGQFFGFGITVAIDEALKNAIQHGNGNNAMKKVKMSYEVNNDFLKVIVSDEGKGFDYNNLPEVVVDDDSGRGLLLIRNFMDEVAFNETGNSIIMTKFRKKGES</sequence>
<dbReference type="InterPro" id="IPR050267">
    <property type="entry name" value="Anti-sigma-factor_SerPK"/>
</dbReference>
<dbReference type="SUPFAM" id="SSF55874">
    <property type="entry name" value="ATPase domain of HSP90 chaperone/DNA topoisomerase II/histidine kinase"/>
    <property type="match status" value="1"/>
</dbReference>
<keyword evidence="1" id="KW-0723">Serine/threonine-protein kinase</keyword>
<name>A0A2N5ZIZ3_MUIH1</name>
<dbReference type="Proteomes" id="UP000234857">
    <property type="component" value="Unassembled WGS sequence"/>
</dbReference>
<dbReference type="AlphaFoldDB" id="A0A2N5ZIZ3"/>
<evidence type="ECO:0000313" key="4">
    <source>
        <dbReference type="Proteomes" id="UP000234857"/>
    </source>
</evidence>
<dbReference type="Pfam" id="PF13581">
    <property type="entry name" value="HATPase_c_2"/>
    <property type="match status" value="1"/>
</dbReference>
<evidence type="ECO:0000256" key="1">
    <source>
        <dbReference type="ARBA" id="ARBA00022527"/>
    </source>
</evidence>
<dbReference type="CDD" id="cd16936">
    <property type="entry name" value="HATPase_RsbW-like"/>
    <property type="match status" value="1"/>
</dbReference>
<organism evidence="3 4">
    <name type="scientific">Muiribacterium halophilum</name>
    <dbReference type="NCBI Taxonomy" id="2053465"/>
    <lineage>
        <taxon>Bacteria</taxon>
        <taxon>Candidatus Muiribacteriota</taxon>
        <taxon>Candidatus Muiribacteriia</taxon>
        <taxon>Candidatus Muiribacteriales</taxon>
        <taxon>Candidatus Muiribacteriaceae</taxon>
        <taxon>Candidatus Muiribacterium</taxon>
    </lineage>
</organism>
<feature type="domain" description="Histidine kinase/HSP90-like ATPase" evidence="2">
    <location>
        <begin position="57"/>
        <end position="145"/>
    </location>
</feature>
<accession>A0A2N5ZIZ3</accession>